<gene>
    <name evidence="3" type="ORF">D9R08_11480</name>
</gene>
<dbReference type="Proteomes" id="UP000281343">
    <property type="component" value="Unassembled WGS sequence"/>
</dbReference>
<reference evidence="3 4" key="1">
    <citation type="submission" date="2018-10" db="EMBL/GenBank/DDBJ databases">
        <authorList>
            <person name="Jung H.S."/>
            <person name="Jeon C.O."/>
        </authorList>
    </citation>
    <scope>NUCLEOTIDE SEQUENCE [LARGE SCALE GENOMIC DNA]</scope>
    <source>
        <strain evidence="3 4">MA-7-27</strain>
    </source>
</reference>
<dbReference type="OrthoDB" id="7872144at2"/>
<keyword evidence="4" id="KW-1185">Reference proteome</keyword>
<evidence type="ECO:0008006" key="5">
    <source>
        <dbReference type="Google" id="ProtNLM"/>
    </source>
</evidence>
<keyword evidence="2" id="KW-0732">Signal</keyword>
<sequence>MRDYLMAACLALIAASPAIASCPASREDVTDGIYVGFDGYAMRYQLRRDGSMEEVETHFDGSSTFRFLTRGGVFVTDSWKMEHGRLLAGSHHRTSFAVPSADLPQLSAGLRWSAATQTRFSDGSVSADTMTVDVAQPTQLRLGACSYETLPVQVTRTDGTAGEPYVERMLYLPQLGIGIYLAGGGASETVRPAIPLTIGFEPPETEPEDDGGQGGGAALLPPAGDATPAK</sequence>
<evidence type="ECO:0000313" key="4">
    <source>
        <dbReference type="Proteomes" id="UP000281343"/>
    </source>
</evidence>
<evidence type="ECO:0000256" key="1">
    <source>
        <dbReference type="SAM" id="MobiDB-lite"/>
    </source>
</evidence>
<evidence type="ECO:0000313" key="3">
    <source>
        <dbReference type="EMBL" id="RMA42069.1"/>
    </source>
</evidence>
<accession>A0A3L9XZU0</accession>
<dbReference type="EMBL" id="RCNT01000005">
    <property type="protein sequence ID" value="RMA42069.1"/>
    <property type="molecule type" value="Genomic_DNA"/>
</dbReference>
<name>A0A3L9XZU0_9RHOB</name>
<feature type="signal peptide" evidence="2">
    <location>
        <begin position="1"/>
        <end position="20"/>
    </location>
</feature>
<dbReference type="PROSITE" id="PS51257">
    <property type="entry name" value="PROKAR_LIPOPROTEIN"/>
    <property type="match status" value="1"/>
</dbReference>
<evidence type="ECO:0000256" key="2">
    <source>
        <dbReference type="SAM" id="SignalP"/>
    </source>
</evidence>
<feature type="region of interest" description="Disordered" evidence="1">
    <location>
        <begin position="199"/>
        <end position="230"/>
    </location>
</feature>
<dbReference type="RefSeq" id="WP_121898178.1">
    <property type="nucleotide sequence ID" value="NZ_RCNT01000005.1"/>
</dbReference>
<feature type="chain" id="PRO_5018286893" description="DUF3108 domain-containing protein" evidence="2">
    <location>
        <begin position="21"/>
        <end position="230"/>
    </location>
</feature>
<feature type="compositionally biased region" description="Low complexity" evidence="1">
    <location>
        <begin position="218"/>
        <end position="230"/>
    </location>
</feature>
<organism evidence="3 4">
    <name type="scientific">Rhodophyticola porphyridii</name>
    <dbReference type="NCBI Taxonomy" id="1852017"/>
    <lineage>
        <taxon>Bacteria</taxon>
        <taxon>Pseudomonadati</taxon>
        <taxon>Pseudomonadota</taxon>
        <taxon>Alphaproteobacteria</taxon>
        <taxon>Rhodobacterales</taxon>
        <taxon>Roseobacteraceae</taxon>
        <taxon>Rhodophyticola</taxon>
    </lineage>
</organism>
<dbReference type="AlphaFoldDB" id="A0A3L9XZU0"/>
<comment type="caution">
    <text evidence="3">The sequence shown here is derived from an EMBL/GenBank/DDBJ whole genome shotgun (WGS) entry which is preliminary data.</text>
</comment>
<protein>
    <recommendedName>
        <fullName evidence="5">DUF3108 domain-containing protein</fullName>
    </recommendedName>
</protein>
<proteinExistence type="predicted"/>